<dbReference type="OrthoDB" id="8186940at2759"/>
<dbReference type="EMBL" id="GBXI01013230">
    <property type="protein sequence ID" value="JAD01062.1"/>
    <property type="molecule type" value="Transcribed_RNA"/>
</dbReference>
<protein>
    <submittedName>
        <fullName evidence="2">Proline--tRNA ligase</fullName>
    </submittedName>
</protein>
<organism evidence="2">
    <name type="scientific">Zeugodacus cucurbitae</name>
    <name type="common">Melon fruit fly</name>
    <name type="synonym">Bactrocera cucurbitae</name>
    <dbReference type="NCBI Taxonomy" id="28588"/>
    <lineage>
        <taxon>Eukaryota</taxon>
        <taxon>Metazoa</taxon>
        <taxon>Ecdysozoa</taxon>
        <taxon>Arthropoda</taxon>
        <taxon>Hexapoda</taxon>
        <taxon>Insecta</taxon>
        <taxon>Pterygota</taxon>
        <taxon>Neoptera</taxon>
        <taxon>Endopterygota</taxon>
        <taxon>Diptera</taxon>
        <taxon>Brachycera</taxon>
        <taxon>Muscomorpha</taxon>
        <taxon>Tephritoidea</taxon>
        <taxon>Tephritidae</taxon>
        <taxon>Zeugodacus</taxon>
        <taxon>Zeugodacus</taxon>
    </lineage>
</organism>
<dbReference type="Pfam" id="PF07841">
    <property type="entry name" value="DM4_12"/>
    <property type="match status" value="1"/>
</dbReference>
<keyword evidence="1" id="KW-0732">Signal</keyword>
<feature type="signal peptide" evidence="1">
    <location>
        <begin position="1"/>
        <end position="19"/>
    </location>
</feature>
<dbReference type="GeneID" id="105218592"/>
<reference evidence="2" key="1">
    <citation type="submission" date="2014-11" db="EMBL/GenBank/DDBJ databases">
        <authorList>
            <person name="Geib S."/>
        </authorList>
    </citation>
    <scope>NUCLEOTIDE SEQUENCE</scope>
</reference>
<dbReference type="PANTHER" id="PTHR21398:SF21">
    <property type="entry name" value="AGAP004005-PA"/>
    <property type="match status" value="1"/>
</dbReference>
<dbReference type="InterPro" id="IPR006631">
    <property type="entry name" value="DM4_12"/>
</dbReference>
<gene>
    <name evidence="2" type="primary">proS_7</name>
    <name evidence="2" type="ORF">g.14676</name>
</gene>
<reference evidence="2" key="2">
    <citation type="journal article" date="2015" name="Gigascience">
        <title>Reconstructing a comprehensive transcriptome assembly of a white-pupal translocated strain of the pest fruit fly Bactrocera cucurbitae.</title>
        <authorList>
            <person name="Sim S.B."/>
            <person name="Calla B."/>
            <person name="Hall B."/>
            <person name="DeRego T."/>
            <person name="Geib S.M."/>
        </authorList>
    </citation>
    <scope>NUCLEOTIDE SEQUENCE</scope>
</reference>
<evidence type="ECO:0000256" key="1">
    <source>
        <dbReference type="SAM" id="SignalP"/>
    </source>
</evidence>
<accession>A0A0A1WQB9</accession>
<feature type="chain" id="PRO_5001982553" evidence="1">
    <location>
        <begin position="20"/>
        <end position="218"/>
    </location>
</feature>
<dbReference type="GO" id="GO:0016874">
    <property type="term" value="F:ligase activity"/>
    <property type="evidence" value="ECO:0007669"/>
    <property type="project" value="UniProtKB-KW"/>
</dbReference>
<sequence>MVCGTRCFWFLVFAILNNGNILLDCKKLQRSKRFLIFPRQMPSRFSFIAGIGIPADLEYESLTVGYILRAQFYVPVNETVFRENPFYPEYKSEHNVTYDHHDQHHNYKRNYGLHSRASKLRWNLYTYIAERLNGYGYSGIECVLKAICEASALNFQRYNGVFEQIVHILLSPSSSVDKATPESVQYIEAEKFGRKTGDCSFYNCRISILDWISSVLKI</sequence>
<evidence type="ECO:0000313" key="2">
    <source>
        <dbReference type="EMBL" id="JAD01062.1"/>
    </source>
</evidence>
<keyword evidence="2" id="KW-0436">Ligase</keyword>
<proteinExistence type="predicted"/>
<dbReference type="PANTHER" id="PTHR21398">
    <property type="entry name" value="AGAP007094-PA"/>
    <property type="match status" value="1"/>
</dbReference>
<dbReference type="AlphaFoldDB" id="A0A0A1WQB9"/>
<dbReference type="SMART" id="SM00718">
    <property type="entry name" value="DM4_12"/>
    <property type="match status" value="1"/>
</dbReference>
<name>A0A0A1WQB9_ZEUCU</name>